<keyword evidence="4" id="KW-1185">Reference proteome</keyword>
<sequence length="351" mass="39527">MKTEHILIIRFSAMGDVAMTVPVVYSLAKQYPDLRITMLSRGFARPFFENLAPNVSFMEADIKSEYRGIKGLNALYRRLAAKKFTAIADLHGVLRSDYLRMRFCMDGYKVAHIDKHRADKRRLTAAGVKRMVQLQSSFQNYADVLAALGYPVKIEFKSLFASGECTEQVFPEEIGVKQPSEKWIGIAPFAAHEGKIYPVRLMEKVVQQLLERHPDSRIFFFGGGARETEVFGEWCGKYDRCTDASGLMRGIKGELALMSRLDVMISMDSANMHLASLAGTQVVSVWGATHPYAGFMGWGQSVGNAVQIDLPCRPCSIYGNKPCMRGDYFCLKNISPEQIVERTEFVMNNKR</sequence>
<organism evidence="3 4">
    <name type="scientific">Xylanibacter caecicola</name>
    <dbReference type="NCBI Taxonomy" id="2736294"/>
    <lineage>
        <taxon>Bacteria</taxon>
        <taxon>Pseudomonadati</taxon>
        <taxon>Bacteroidota</taxon>
        <taxon>Bacteroidia</taxon>
        <taxon>Bacteroidales</taxon>
        <taxon>Prevotellaceae</taxon>
        <taxon>Xylanibacter</taxon>
    </lineage>
</organism>
<evidence type="ECO:0000313" key="4">
    <source>
        <dbReference type="Proteomes" id="UP000820977"/>
    </source>
</evidence>
<dbReference type="Gene3D" id="3.40.50.2000">
    <property type="entry name" value="Glycogen Phosphorylase B"/>
    <property type="match status" value="2"/>
</dbReference>
<reference evidence="3 4" key="1">
    <citation type="submission" date="2020-05" db="EMBL/GenBank/DDBJ databases">
        <title>Distinct polysaccharide utilization as determinants for interspecies competition between intestinal Prevotella spp.</title>
        <authorList>
            <person name="Galvez E.J.C."/>
            <person name="Iljazovic A."/>
            <person name="Strowig T."/>
        </authorList>
    </citation>
    <scope>NUCLEOTIDE SEQUENCE [LARGE SCALE GENOMIC DNA]</scope>
    <source>
        <strain evidence="3 4">PCHR</strain>
    </source>
</reference>
<accession>A0ABX2B276</accession>
<evidence type="ECO:0000256" key="2">
    <source>
        <dbReference type="ARBA" id="ARBA00022679"/>
    </source>
</evidence>
<dbReference type="SUPFAM" id="SSF53756">
    <property type="entry name" value="UDP-Glycosyltransferase/glycogen phosphorylase"/>
    <property type="match status" value="1"/>
</dbReference>
<comment type="caution">
    <text evidence="3">The sequence shown here is derived from an EMBL/GenBank/DDBJ whole genome shotgun (WGS) entry which is preliminary data.</text>
</comment>
<dbReference type="Proteomes" id="UP000820977">
    <property type="component" value="Unassembled WGS sequence"/>
</dbReference>
<dbReference type="EMBL" id="JABKKJ010000003">
    <property type="protein sequence ID" value="NPE24528.1"/>
    <property type="molecule type" value="Genomic_DNA"/>
</dbReference>
<name>A0ABX2B276_9BACT</name>
<proteinExistence type="predicted"/>
<dbReference type="InterPro" id="IPR002201">
    <property type="entry name" value="Glyco_trans_9"/>
</dbReference>
<dbReference type="Pfam" id="PF01075">
    <property type="entry name" value="Glyco_transf_9"/>
    <property type="match status" value="1"/>
</dbReference>
<protein>
    <submittedName>
        <fullName evidence="3">Glycosyltransferase family 9 protein</fullName>
    </submittedName>
</protein>
<dbReference type="RefSeq" id="WP_172344024.1">
    <property type="nucleotide sequence ID" value="NZ_CASYYZ010000006.1"/>
</dbReference>
<dbReference type="PANTHER" id="PTHR30160">
    <property type="entry name" value="TETRAACYLDISACCHARIDE 4'-KINASE-RELATED"/>
    <property type="match status" value="1"/>
</dbReference>
<dbReference type="PANTHER" id="PTHR30160:SF22">
    <property type="entry name" value="LIPOPOLYSACCHARIDE CORE BIOSYNTHESIS PROTEIN"/>
    <property type="match status" value="1"/>
</dbReference>
<keyword evidence="2" id="KW-0808">Transferase</keyword>
<evidence type="ECO:0000256" key="1">
    <source>
        <dbReference type="ARBA" id="ARBA00022676"/>
    </source>
</evidence>
<evidence type="ECO:0000313" key="3">
    <source>
        <dbReference type="EMBL" id="NPE24528.1"/>
    </source>
</evidence>
<dbReference type="InterPro" id="IPR051199">
    <property type="entry name" value="LPS_LOS_Heptosyltrfase"/>
</dbReference>
<gene>
    <name evidence="3" type="ORF">HPS54_03155</name>
</gene>
<dbReference type="CDD" id="cd03789">
    <property type="entry name" value="GT9_LPS_heptosyltransferase"/>
    <property type="match status" value="1"/>
</dbReference>
<keyword evidence="1" id="KW-0328">Glycosyltransferase</keyword>